<dbReference type="GO" id="GO:0004177">
    <property type="term" value="F:aminopeptidase activity"/>
    <property type="evidence" value="ECO:0007669"/>
    <property type="project" value="UniProtKB-UniRule"/>
</dbReference>
<comment type="caution">
    <text evidence="9">The sequence shown here is derived from an EMBL/GenBank/DDBJ whole genome shotgun (WGS) entry which is preliminary data.</text>
</comment>
<keyword evidence="2" id="KW-0031">Aminopeptidase</keyword>
<gene>
    <name evidence="9" type="ORF">ENU66_01365</name>
</gene>
<dbReference type="SUPFAM" id="SSF53187">
    <property type="entry name" value="Zn-dependent exopeptidases"/>
    <property type="match status" value="1"/>
</dbReference>
<dbReference type="Pfam" id="PF05343">
    <property type="entry name" value="Peptidase_M42"/>
    <property type="match status" value="1"/>
</dbReference>
<feature type="active site" description="Proton acceptor" evidence="7">
    <location>
        <position position="208"/>
    </location>
</feature>
<dbReference type="Gene3D" id="2.40.30.40">
    <property type="entry name" value="Peptidase M42, domain 2"/>
    <property type="match status" value="1"/>
</dbReference>
<feature type="binding site" evidence="8">
    <location>
        <position position="176"/>
    </location>
    <ligand>
        <name>Zn(2+)</name>
        <dbReference type="ChEBI" id="CHEBI:29105"/>
        <label>2</label>
    </ligand>
</feature>
<reference evidence="9" key="1">
    <citation type="journal article" date="2020" name="mSystems">
        <title>Genome- and Community-Level Interaction Insights into Carbon Utilization and Element Cycling Functions of Hydrothermarchaeota in Hydrothermal Sediment.</title>
        <authorList>
            <person name="Zhou Z."/>
            <person name="Liu Y."/>
            <person name="Xu W."/>
            <person name="Pan J."/>
            <person name="Luo Z.H."/>
            <person name="Li M."/>
        </authorList>
    </citation>
    <scope>NUCLEOTIDE SEQUENCE [LARGE SCALE GENOMIC DNA]</scope>
    <source>
        <strain evidence="9">SpSt-69</strain>
    </source>
</reference>
<dbReference type="Gene3D" id="3.40.630.10">
    <property type="entry name" value="Zn peptidases"/>
    <property type="match status" value="1"/>
</dbReference>
<evidence type="ECO:0000256" key="8">
    <source>
        <dbReference type="PIRSR" id="PIRSR001123-2"/>
    </source>
</evidence>
<feature type="binding site" evidence="8">
    <location>
        <position position="63"/>
    </location>
    <ligand>
        <name>Zn(2+)</name>
        <dbReference type="ChEBI" id="CHEBI:29105"/>
        <label>1</label>
    </ligand>
</feature>
<evidence type="ECO:0000256" key="7">
    <source>
        <dbReference type="PIRSR" id="PIRSR001123-1"/>
    </source>
</evidence>
<feature type="binding site" evidence="8">
    <location>
        <position position="319"/>
    </location>
    <ligand>
        <name>Zn(2+)</name>
        <dbReference type="ChEBI" id="CHEBI:29105"/>
        <label>2</label>
    </ligand>
</feature>
<proteinExistence type="inferred from homology"/>
<keyword evidence="5" id="KW-0378">Hydrolase</keyword>
<sequence length="356" mass="39051">MSARDLLIKLSNAFGPAGFEDEVREIIREYISGLVDEVFEDTSGNLITLKKGKSNKRVMLDAHMDEIGFIVSHLNGPFIRFQMLGGIDPRLLPGQRVVIKNRKGEKIKGVIGTIPPHVQTSEEMKKVFEVTDLFIDVGAVSEEELKGKGISVGDPGVFYGNAEVVSDDVIVGKSFDDRAGCAVLIKVLERLKNVHLPYDLFVTFTTGEELGLRGAKTAAYSVDPDFSLSVEGTIAVDNPNIPPHKQPSHIGKGPVITIIDRSIVVNPKVVRFFESVAEKNGIVFQYKTPIYGSTNAGVIHLERGGVLSGVVAVPCRYIHSPTSILRLSDFEKTVELVYNILVELPSTDLLDRKLRL</sequence>
<dbReference type="CDD" id="cd05656">
    <property type="entry name" value="M42_Frv"/>
    <property type="match status" value="1"/>
</dbReference>
<comment type="similarity">
    <text evidence="1 6">Belongs to the peptidase M42 family.</text>
</comment>
<name>A0A7V4E3L7_UNCW3</name>
<evidence type="ECO:0000313" key="9">
    <source>
        <dbReference type="EMBL" id="HGL16977.1"/>
    </source>
</evidence>
<evidence type="ECO:0000256" key="4">
    <source>
        <dbReference type="ARBA" id="ARBA00022723"/>
    </source>
</evidence>
<feature type="binding site" evidence="8">
    <location>
        <position position="176"/>
    </location>
    <ligand>
        <name>Zn(2+)</name>
        <dbReference type="ChEBI" id="CHEBI:29105"/>
        <label>1</label>
    </ligand>
</feature>
<dbReference type="GO" id="GO:0046872">
    <property type="term" value="F:metal ion binding"/>
    <property type="evidence" value="ECO:0007669"/>
    <property type="project" value="UniProtKB-UniRule"/>
</dbReference>
<dbReference type="PANTHER" id="PTHR32481">
    <property type="entry name" value="AMINOPEPTIDASE"/>
    <property type="match status" value="1"/>
</dbReference>
<dbReference type="InterPro" id="IPR051464">
    <property type="entry name" value="Peptidase_M42_aminopept"/>
</dbReference>
<dbReference type="InterPro" id="IPR008007">
    <property type="entry name" value="Peptidase_M42"/>
</dbReference>
<keyword evidence="4 8" id="KW-0479">Metal-binding</keyword>
<evidence type="ECO:0000256" key="2">
    <source>
        <dbReference type="ARBA" id="ARBA00022438"/>
    </source>
</evidence>
<dbReference type="PIRSF" id="PIRSF001123">
    <property type="entry name" value="PepA_GA"/>
    <property type="match status" value="1"/>
</dbReference>
<dbReference type="AlphaFoldDB" id="A0A7V4E3L7"/>
<keyword evidence="3" id="KW-0645">Protease</keyword>
<dbReference type="EMBL" id="DTDJ01000012">
    <property type="protein sequence ID" value="HGL16977.1"/>
    <property type="molecule type" value="Genomic_DNA"/>
</dbReference>
<dbReference type="GO" id="GO:0006508">
    <property type="term" value="P:proteolysis"/>
    <property type="evidence" value="ECO:0007669"/>
    <property type="project" value="UniProtKB-KW"/>
</dbReference>
<evidence type="ECO:0000256" key="6">
    <source>
        <dbReference type="PIRNR" id="PIRNR001123"/>
    </source>
</evidence>
<organism evidence="9">
    <name type="scientific">candidate division WOR-3 bacterium</name>
    <dbReference type="NCBI Taxonomy" id="2052148"/>
    <lineage>
        <taxon>Bacteria</taxon>
        <taxon>Bacteria division WOR-3</taxon>
    </lineage>
</organism>
<evidence type="ECO:0000256" key="5">
    <source>
        <dbReference type="ARBA" id="ARBA00022801"/>
    </source>
</evidence>
<feature type="binding site" evidence="8">
    <location>
        <position position="209"/>
    </location>
    <ligand>
        <name>Zn(2+)</name>
        <dbReference type="ChEBI" id="CHEBI:29105"/>
        <label>2</label>
    </ligand>
</feature>
<protein>
    <submittedName>
        <fullName evidence="9">M42 family peptidase</fullName>
    </submittedName>
</protein>
<feature type="binding site" evidence="8">
    <location>
        <position position="231"/>
    </location>
    <ligand>
        <name>Zn(2+)</name>
        <dbReference type="ChEBI" id="CHEBI:29105"/>
        <label>1</label>
    </ligand>
</feature>
<dbReference type="InterPro" id="IPR023367">
    <property type="entry name" value="Peptidase_M42_dom2"/>
</dbReference>
<evidence type="ECO:0000256" key="3">
    <source>
        <dbReference type="ARBA" id="ARBA00022670"/>
    </source>
</evidence>
<dbReference type="PANTHER" id="PTHR32481:SF0">
    <property type="entry name" value="AMINOPEPTIDASE YPDE-RELATED"/>
    <property type="match status" value="1"/>
</dbReference>
<accession>A0A7V4E3L7</accession>
<evidence type="ECO:0000256" key="1">
    <source>
        <dbReference type="ARBA" id="ARBA00006272"/>
    </source>
</evidence>
<comment type="cofactor">
    <cofactor evidence="8">
        <name>a divalent metal cation</name>
        <dbReference type="ChEBI" id="CHEBI:60240"/>
    </cofactor>
    <text evidence="8">Binds 2 divalent metal cations per subunit.</text>
</comment>
<dbReference type="SUPFAM" id="SSF101821">
    <property type="entry name" value="Aminopeptidase/glucanase lid domain"/>
    <property type="match status" value="1"/>
</dbReference>